<dbReference type="GO" id="GO:0004557">
    <property type="term" value="F:alpha-galactosidase activity"/>
    <property type="evidence" value="ECO:0007669"/>
    <property type="project" value="UniProtKB-EC"/>
</dbReference>
<sequence>MPSRNSWLSWKALAIIGLGMATASPLALDPDNVTTGKSRYRSVSNSVRATTKWKPSVGDTWQIVLQAPIKIKKTMSPDVQIWSLDMYDNSAATFKALHDAGKKVVCYFSAGSWEDWRDDAGQFNEADLGKVMDGWPNERWLDTRTANVRNIMKKRIAYAAKKGCDAIDADNVDGYGNDTGKKLSKANSIDYVKFLAQTAASYKMSMGMKNGADIVSKVVGLVDFAVVEQCVEYEECDSYQPYIKAGKPVFLIEYPPSPDDMSTEAVEETCPPSVKGSSTYGFTTVIKNLNLDGYVRYCGQTQTYTTSTQRK</sequence>
<organism evidence="5 6">
    <name type="scientific">Cylindrodendrum hubeiense</name>
    <dbReference type="NCBI Taxonomy" id="595255"/>
    <lineage>
        <taxon>Eukaryota</taxon>
        <taxon>Fungi</taxon>
        <taxon>Dikarya</taxon>
        <taxon>Ascomycota</taxon>
        <taxon>Pezizomycotina</taxon>
        <taxon>Sordariomycetes</taxon>
        <taxon>Hypocreomycetidae</taxon>
        <taxon>Hypocreales</taxon>
        <taxon>Nectriaceae</taxon>
        <taxon>Cylindrodendrum</taxon>
    </lineage>
</organism>
<comment type="catalytic activity">
    <reaction evidence="1">
        <text>Hydrolysis of terminal, non-reducing alpha-D-galactose residues in alpha-D-galactosides, including galactose oligosaccharides, galactomannans and galactolipids.</text>
        <dbReference type="EC" id="3.2.1.22"/>
    </reaction>
</comment>
<keyword evidence="3" id="KW-0732">Signal</keyword>
<evidence type="ECO:0000256" key="1">
    <source>
        <dbReference type="ARBA" id="ARBA00001255"/>
    </source>
</evidence>
<comment type="caution">
    <text evidence="5">The sequence shown here is derived from an EMBL/GenBank/DDBJ whole genome shotgun (WGS) entry which is preliminary data.</text>
</comment>
<dbReference type="EC" id="3.2.1.22" evidence="2"/>
<evidence type="ECO:0000313" key="5">
    <source>
        <dbReference type="EMBL" id="KAF7543328.1"/>
    </source>
</evidence>
<gene>
    <name evidence="5" type="ORF">G7Z17_g10825</name>
</gene>
<feature type="domain" description="Glycoside-hydrolase family GH114 TIM-barrel" evidence="4">
    <location>
        <begin position="60"/>
        <end position="292"/>
    </location>
</feature>
<dbReference type="InterPro" id="IPR017853">
    <property type="entry name" value="GH"/>
</dbReference>
<dbReference type="PANTHER" id="PTHR35273">
    <property type="entry name" value="ALPHA-1,4 POLYGALACTOSAMINIDASE, PUTATIVE (AFU_ORTHOLOGUE AFUA_3G07890)-RELATED"/>
    <property type="match status" value="1"/>
</dbReference>
<keyword evidence="6" id="KW-1185">Reference proteome</keyword>
<proteinExistence type="predicted"/>
<dbReference type="InterPro" id="IPR004352">
    <property type="entry name" value="GH114_TIM-barrel"/>
</dbReference>
<dbReference type="InterPro" id="IPR013785">
    <property type="entry name" value="Aldolase_TIM"/>
</dbReference>
<feature type="chain" id="PRO_5040191827" description="alpha-galactosidase" evidence="3">
    <location>
        <begin position="24"/>
        <end position="311"/>
    </location>
</feature>
<dbReference type="Gene3D" id="3.20.20.70">
    <property type="entry name" value="Aldolase class I"/>
    <property type="match status" value="1"/>
</dbReference>
<dbReference type="Pfam" id="PF03537">
    <property type="entry name" value="Glyco_hydro_114"/>
    <property type="match status" value="1"/>
</dbReference>
<dbReference type="Proteomes" id="UP000722485">
    <property type="component" value="Unassembled WGS sequence"/>
</dbReference>
<evidence type="ECO:0000259" key="4">
    <source>
        <dbReference type="Pfam" id="PF03537"/>
    </source>
</evidence>
<dbReference type="PANTHER" id="PTHR35273:SF2">
    <property type="entry name" value="ALPHA-GALACTOSIDASE"/>
    <property type="match status" value="1"/>
</dbReference>
<evidence type="ECO:0000256" key="2">
    <source>
        <dbReference type="ARBA" id="ARBA00012755"/>
    </source>
</evidence>
<dbReference type="AlphaFoldDB" id="A0A9P5H0S7"/>
<feature type="signal peptide" evidence="3">
    <location>
        <begin position="1"/>
        <end position="23"/>
    </location>
</feature>
<name>A0A9P5H0S7_9HYPO</name>
<protein>
    <recommendedName>
        <fullName evidence="2">alpha-galactosidase</fullName>
        <ecNumber evidence="2">3.2.1.22</ecNumber>
    </recommendedName>
</protein>
<evidence type="ECO:0000313" key="6">
    <source>
        <dbReference type="Proteomes" id="UP000722485"/>
    </source>
</evidence>
<dbReference type="SUPFAM" id="SSF51445">
    <property type="entry name" value="(Trans)glycosidases"/>
    <property type="match status" value="1"/>
</dbReference>
<reference evidence="5" key="1">
    <citation type="submission" date="2020-03" db="EMBL/GenBank/DDBJ databases">
        <title>Draft Genome Sequence of Cylindrodendrum hubeiense.</title>
        <authorList>
            <person name="Buettner E."/>
            <person name="Kellner H."/>
        </authorList>
    </citation>
    <scope>NUCLEOTIDE SEQUENCE</scope>
    <source>
        <strain evidence="5">IHI 201604</strain>
    </source>
</reference>
<dbReference type="EMBL" id="JAANBB010000374">
    <property type="protein sequence ID" value="KAF7543328.1"/>
    <property type="molecule type" value="Genomic_DNA"/>
</dbReference>
<evidence type="ECO:0000256" key="3">
    <source>
        <dbReference type="SAM" id="SignalP"/>
    </source>
</evidence>
<accession>A0A9P5H0S7</accession>
<dbReference type="OrthoDB" id="2108802at2759"/>